<keyword evidence="2" id="KW-0732">Signal</keyword>
<feature type="chain" id="PRO_5043632901" evidence="2">
    <location>
        <begin position="22"/>
        <end position="359"/>
    </location>
</feature>
<evidence type="ECO:0000256" key="1">
    <source>
        <dbReference type="SAM" id="Phobius"/>
    </source>
</evidence>
<evidence type="ECO:0000313" key="3">
    <source>
        <dbReference type="EMBL" id="MBW4866733.1"/>
    </source>
</evidence>
<sequence>MKILKFIFIIFFTLCSTICSAQKVFVDQSIDSVSILIGQQTHLTLSVTAKPGSRIVWPKVKTSHFLVPGIEILKQQNIVSSESDGMKKFSRIYTLTSFDEKLYSVPALEIKVDGKSYIGKQLALKVMTVPVDTLHPNKFYPAKGVQDNPFLWKEWSLPFWLSILFIMLCLLTVYFIVRLKQNKPIVARVKIVKFVPAHQKALKAIEDIKAEHMMTSQDQKEYYTRLTDALRQYIKERFGFNAKEMTSSEIIYLLQKAGDQKGIDELRELFTTADLVKFAKYNALINENDLNLVNAAKFINDTKSETQEIEKRVVPELTAQEQLTKKNRLWLKFTIYSLIVVLMSLVIYILYLITELLGF</sequence>
<dbReference type="EMBL" id="JAHXRF010000021">
    <property type="protein sequence ID" value="MBW4866733.1"/>
    <property type="molecule type" value="Genomic_DNA"/>
</dbReference>
<feature type="transmembrane region" description="Helical" evidence="1">
    <location>
        <begin position="157"/>
        <end position="177"/>
    </location>
</feature>
<name>A0AAW4NUD4_9BACT</name>
<dbReference type="RefSeq" id="WP_007133623.1">
    <property type="nucleotide sequence ID" value="NZ_CABKPN010000001.1"/>
</dbReference>
<dbReference type="AlphaFoldDB" id="A0AAW4NUD4"/>
<accession>A0AAW4NUD4</accession>
<evidence type="ECO:0000256" key="2">
    <source>
        <dbReference type="SAM" id="SignalP"/>
    </source>
</evidence>
<dbReference type="Proteomes" id="UP001196873">
    <property type="component" value="Unassembled WGS sequence"/>
</dbReference>
<keyword evidence="1" id="KW-0472">Membrane</keyword>
<protein>
    <submittedName>
        <fullName evidence="3">BatD family protein</fullName>
    </submittedName>
</protein>
<keyword evidence="1" id="KW-0812">Transmembrane</keyword>
<evidence type="ECO:0000313" key="4">
    <source>
        <dbReference type="Proteomes" id="UP001196873"/>
    </source>
</evidence>
<gene>
    <name evidence="3" type="ORF">KZY68_12145</name>
</gene>
<reference evidence="3" key="1">
    <citation type="submission" date="2021-07" db="EMBL/GenBank/DDBJ databases">
        <title>Genomic diversity and antimicrobial resistance of Prevotella spp. isolated from chronic lung disease airways.</title>
        <authorList>
            <person name="Webb K.A."/>
            <person name="Olagoke O.S."/>
            <person name="Baird T."/>
            <person name="Neill J."/>
            <person name="Pham A."/>
            <person name="Wells T.J."/>
            <person name="Ramsay K.A."/>
            <person name="Bell S.C."/>
            <person name="Sarovich D.S."/>
            <person name="Price E.P."/>
        </authorList>
    </citation>
    <scope>NUCLEOTIDE SEQUENCE</scope>
    <source>
        <strain evidence="3">SCHI0047.S.3</strain>
    </source>
</reference>
<feature type="signal peptide" evidence="2">
    <location>
        <begin position="1"/>
        <end position="21"/>
    </location>
</feature>
<proteinExistence type="predicted"/>
<keyword evidence="1" id="KW-1133">Transmembrane helix</keyword>
<feature type="transmembrane region" description="Helical" evidence="1">
    <location>
        <begin position="333"/>
        <end position="353"/>
    </location>
</feature>
<organism evidence="3 4">
    <name type="scientific">Segatella salivae</name>
    <dbReference type="NCBI Taxonomy" id="228604"/>
    <lineage>
        <taxon>Bacteria</taxon>
        <taxon>Pseudomonadati</taxon>
        <taxon>Bacteroidota</taxon>
        <taxon>Bacteroidia</taxon>
        <taxon>Bacteroidales</taxon>
        <taxon>Prevotellaceae</taxon>
        <taxon>Segatella</taxon>
    </lineage>
</organism>
<comment type="caution">
    <text evidence="3">The sequence shown here is derived from an EMBL/GenBank/DDBJ whole genome shotgun (WGS) entry which is preliminary data.</text>
</comment>